<dbReference type="PANTHER" id="PTHR47989:SF9">
    <property type="entry name" value="PROTEIN KINASE SUPERFAMILY PROTEIN"/>
    <property type="match status" value="1"/>
</dbReference>
<dbReference type="PANTHER" id="PTHR47989">
    <property type="entry name" value="OS01G0750732 PROTEIN"/>
    <property type="match status" value="1"/>
</dbReference>
<keyword evidence="7" id="KW-0418">Kinase</keyword>
<name>A0A392M3L6_9FABA</name>
<dbReference type="EMBL" id="LXQA010002958">
    <property type="protein sequence ID" value="MCH81920.1"/>
    <property type="molecule type" value="Genomic_DNA"/>
</dbReference>
<feature type="compositionally biased region" description="Polar residues" evidence="4">
    <location>
        <begin position="145"/>
        <end position="155"/>
    </location>
</feature>
<keyword evidence="5" id="KW-1133">Transmembrane helix</keyword>
<gene>
    <name evidence="7" type="ORF">A2U01_0002714</name>
</gene>
<comment type="caution">
    <text evidence="7">The sequence shown here is derived from an EMBL/GenBank/DDBJ whole genome shotgun (WGS) entry which is preliminary data.</text>
</comment>
<keyword evidence="7" id="KW-0675">Receptor</keyword>
<evidence type="ECO:0000256" key="2">
    <source>
        <dbReference type="ARBA" id="ARBA00022741"/>
    </source>
</evidence>
<evidence type="ECO:0000256" key="3">
    <source>
        <dbReference type="ARBA" id="ARBA00022840"/>
    </source>
</evidence>
<dbReference type="Pfam" id="PF23180">
    <property type="entry name" value="ALE2_N"/>
    <property type="match status" value="1"/>
</dbReference>
<keyword evidence="2" id="KW-0547">Nucleotide-binding</keyword>
<feature type="compositionally biased region" description="Polar residues" evidence="4">
    <location>
        <begin position="90"/>
        <end position="108"/>
    </location>
</feature>
<dbReference type="GO" id="GO:0005524">
    <property type="term" value="F:ATP binding"/>
    <property type="evidence" value="ECO:0007669"/>
    <property type="project" value="UniProtKB-KW"/>
</dbReference>
<keyword evidence="5" id="KW-0472">Membrane</keyword>
<feature type="transmembrane region" description="Helical" evidence="5">
    <location>
        <begin position="375"/>
        <end position="398"/>
    </location>
</feature>
<evidence type="ECO:0000256" key="5">
    <source>
        <dbReference type="SAM" id="Phobius"/>
    </source>
</evidence>
<accession>A0A392M3L6</accession>
<sequence>PVISPSLTPSRRFNGKNGGEPVSAPLYKTPKSPPAIVHSPAQAPSVHKASPLDHAPEPLISPPKSPFNKEDHSPASSPSTEFYKHHHTRNTITSPAPASSYFVSPPTSKHQDQPIPPSFLPTIRRRHYAPPPINAGSADSPFTFPIQSPGSQISPAPSPSFKTFPHSTKIPFHPPKESPLRPFLRSPKKPIQALPPPPPNEDCISFSCSEPYTNSPPGVPCMCVWPMRVGLRLSVPLYTFFPLVSELASEIATGVFMKQSQVRIMGANTATDQPDKTDALIDLIPLGEKFENTTAFIASERFWHKQVVIKNSYFGDYEVLYVSYPGLPPSPPLPPSSVNMIDGGPYSNNGNNGRTIKPLGVDIQKKQHKSGLSKGIIAIIALSAFLAIVLCSAAVLVLSKFRDRVPESQPTSTPRTFPPSLVKAPGNLGECILPLSFNYRAPFGNKI</sequence>
<evidence type="ECO:0000256" key="4">
    <source>
        <dbReference type="SAM" id="MobiDB-lite"/>
    </source>
</evidence>
<dbReference type="GO" id="GO:0004674">
    <property type="term" value="F:protein serine/threonine kinase activity"/>
    <property type="evidence" value="ECO:0007669"/>
    <property type="project" value="UniProtKB-KW"/>
</dbReference>
<keyword evidence="3" id="KW-0067">ATP-binding</keyword>
<feature type="domain" description="Receptor-like PK ALE2 N-terminal" evidence="6">
    <location>
        <begin position="210"/>
        <end position="328"/>
    </location>
</feature>
<dbReference type="Proteomes" id="UP000265520">
    <property type="component" value="Unassembled WGS sequence"/>
</dbReference>
<protein>
    <submittedName>
        <fullName evidence="7">Receptor-like serine/threonine-protein kinase ALE2-like</fullName>
    </submittedName>
</protein>
<keyword evidence="7" id="KW-0808">Transferase</keyword>
<keyword evidence="1" id="KW-0723">Serine/threonine-protein kinase</keyword>
<organism evidence="7 8">
    <name type="scientific">Trifolium medium</name>
    <dbReference type="NCBI Taxonomy" id="97028"/>
    <lineage>
        <taxon>Eukaryota</taxon>
        <taxon>Viridiplantae</taxon>
        <taxon>Streptophyta</taxon>
        <taxon>Embryophyta</taxon>
        <taxon>Tracheophyta</taxon>
        <taxon>Spermatophyta</taxon>
        <taxon>Magnoliopsida</taxon>
        <taxon>eudicotyledons</taxon>
        <taxon>Gunneridae</taxon>
        <taxon>Pentapetalae</taxon>
        <taxon>rosids</taxon>
        <taxon>fabids</taxon>
        <taxon>Fabales</taxon>
        <taxon>Fabaceae</taxon>
        <taxon>Papilionoideae</taxon>
        <taxon>50 kb inversion clade</taxon>
        <taxon>NPAAA clade</taxon>
        <taxon>Hologalegina</taxon>
        <taxon>IRL clade</taxon>
        <taxon>Trifolieae</taxon>
        <taxon>Trifolium</taxon>
    </lineage>
</organism>
<feature type="non-terminal residue" evidence="7">
    <location>
        <position position="1"/>
    </location>
</feature>
<proteinExistence type="predicted"/>
<evidence type="ECO:0000256" key="1">
    <source>
        <dbReference type="ARBA" id="ARBA00022527"/>
    </source>
</evidence>
<evidence type="ECO:0000259" key="6">
    <source>
        <dbReference type="Pfam" id="PF23180"/>
    </source>
</evidence>
<dbReference type="InterPro" id="IPR057597">
    <property type="entry name" value="ALE2_N"/>
</dbReference>
<evidence type="ECO:0000313" key="8">
    <source>
        <dbReference type="Proteomes" id="UP000265520"/>
    </source>
</evidence>
<reference evidence="7 8" key="1">
    <citation type="journal article" date="2018" name="Front. Plant Sci.">
        <title>Red Clover (Trifolium pratense) and Zigzag Clover (T. medium) - A Picture of Genomic Similarities and Differences.</title>
        <authorList>
            <person name="Dluhosova J."/>
            <person name="Istvanek J."/>
            <person name="Nedelnik J."/>
            <person name="Repkova J."/>
        </authorList>
    </citation>
    <scope>NUCLEOTIDE SEQUENCE [LARGE SCALE GENOMIC DNA]</scope>
    <source>
        <strain evidence="8">cv. 10/8</strain>
        <tissue evidence="7">Leaf</tissue>
    </source>
</reference>
<evidence type="ECO:0000313" key="7">
    <source>
        <dbReference type="EMBL" id="MCH81920.1"/>
    </source>
</evidence>
<keyword evidence="8" id="KW-1185">Reference proteome</keyword>
<dbReference type="AlphaFoldDB" id="A0A392M3L6"/>
<keyword evidence="5" id="KW-0812">Transmembrane</keyword>
<feature type="region of interest" description="Disordered" evidence="4">
    <location>
        <begin position="1"/>
        <end position="181"/>
    </location>
</feature>
<feature type="compositionally biased region" description="Polar residues" evidence="4">
    <location>
        <begin position="1"/>
        <end position="11"/>
    </location>
</feature>